<organism evidence="1 2">
    <name type="scientific">Cichlidogyrus casuarinus</name>
    <dbReference type="NCBI Taxonomy" id="1844966"/>
    <lineage>
        <taxon>Eukaryota</taxon>
        <taxon>Metazoa</taxon>
        <taxon>Spiralia</taxon>
        <taxon>Lophotrochozoa</taxon>
        <taxon>Platyhelminthes</taxon>
        <taxon>Monogenea</taxon>
        <taxon>Monopisthocotylea</taxon>
        <taxon>Dactylogyridea</taxon>
        <taxon>Ancyrocephalidae</taxon>
        <taxon>Cichlidogyrus</taxon>
    </lineage>
</organism>
<accession>A0ABD2QCG6</accession>
<proteinExistence type="predicted"/>
<name>A0ABD2QCG6_9PLAT</name>
<sequence>MVGCIDRCVTADLLASLSPLVGLSTSMSFQRRFEQPLPRPSVISPYIKHMCSLFEKPVISSSFVGVEIRSNVISPAADLYDFTRSDSDEFPLLCAYQDSRGLSMQQKILSKSASHISVLEGENSSWFMRKNDRYLAQQKRNYGHPVMMHPDCSEFVKKPKYNQPMIRSQDCLHWRSKEKELPRAQATGELVKRFRSINDVPRLSTNEIERVSKQQQREETLVSSSNGQIQFRRHIRQVDQEGVIQQGITQRLINHFTNL</sequence>
<gene>
    <name evidence="1" type="ORF">Ciccas_004101</name>
</gene>
<reference evidence="1 2" key="1">
    <citation type="submission" date="2024-11" db="EMBL/GenBank/DDBJ databases">
        <title>Adaptive evolution of stress response genes in parasites aligns with host niche diversity.</title>
        <authorList>
            <person name="Hahn C."/>
            <person name="Resl P."/>
        </authorList>
    </citation>
    <scope>NUCLEOTIDE SEQUENCE [LARGE SCALE GENOMIC DNA]</scope>
    <source>
        <strain evidence="1">EGGRZ-B1_66</strain>
        <tissue evidence="1">Body</tissue>
    </source>
</reference>
<dbReference type="AlphaFoldDB" id="A0ABD2QCG6"/>
<evidence type="ECO:0000313" key="1">
    <source>
        <dbReference type="EMBL" id="KAL3317236.1"/>
    </source>
</evidence>
<dbReference type="EMBL" id="JBJKFK010000410">
    <property type="protein sequence ID" value="KAL3317236.1"/>
    <property type="molecule type" value="Genomic_DNA"/>
</dbReference>
<comment type="caution">
    <text evidence="1">The sequence shown here is derived from an EMBL/GenBank/DDBJ whole genome shotgun (WGS) entry which is preliminary data.</text>
</comment>
<protein>
    <submittedName>
        <fullName evidence="1">Uncharacterized protein</fullName>
    </submittedName>
</protein>
<evidence type="ECO:0000313" key="2">
    <source>
        <dbReference type="Proteomes" id="UP001626550"/>
    </source>
</evidence>
<dbReference type="Proteomes" id="UP001626550">
    <property type="component" value="Unassembled WGS sequence"/>
</dbReference>
<feature type="non-terminal residue" evidence="1">
    <location>
        <position position="259"/>
    </location>
</feature>
<keyword evidence="2" id="KW-1185">Reference proteome</keyword>